<dbReference type="InterPro" id="IPR028994">
    <property type="entry name" value="Integrin_alpha_N"/>
</dbReference>
<dbReference type="OrthoDB" id="1779644at2"/>
<organism evidence="1 2">
    <name type="scientific">Aeromicrobium choanae</name>
    <dbReference type="NCBI Taxonomy" id="1736691"/>
    <lineage>
        <taxon>Bacteria</taxon>
        <taxon>Bacillati</taxon>
        <taxon>Actinomycetota</taxon>
        <taxon>Actinomycetes</taxon>
        <taxon>Propionibacteriales</taxon>
        <taxon>Nocardioidaceae</taxon>
        <taxon>Aeromicrobium</taxon>
    </lineage>
</organism>
<dbReference type="RefSeq" id="WP_078701064.1">
    <property type="nucleotide sequence ID" value="NZ_LT796768.1"/>
</dbReference>
<evidence type="ECO:0000313" key="2">
    <source>
        <dbReference type="Proteomes" id="UP000191040"/>
    </source>
</evidence>
<sequence>MDEVEWGPVGYLVVEYPGAKMTGEGLRELVALTERGTIRVLDLAFVMKGEDGTISALAIADLDGDGELDLAVFEGASSDLLGEDDLREAGDVLTPGSAAAVLLYENRWAAPFVSALRRSGAELVAAGFIPLDDIAEALDAAEAAG</sequence>
<dbReference type="Pfam" id="PF19850">
    <property type="entry name" value="DUF6325"/>
    <property type="match status" value="1"/>
</dbReference>
<dbReference type="InterPro" id="IPR046288">
    <property type="entry name" value="DUF6325"/>
</dbReference>
<protein>
    <recommendedName>
        <fullName evidence="3">DUF1269 domain-containing protein</fullName>
    </recommendedName>
</protein>
<accession>A0A1T4Z897</accession>
<dbReference type="EMBL" id="LT796768">
    <property type="protein sequence ID" value="SKB10239.1"/>
    <property type="molecule type" value="Genomic_DNA"/>
</dbReference>
<dbReference type="STRING" id="1736691.SAMN06295964_3194"/>
<evidence type="ECO:0000313" key="1">
    <source>
        <dbReference type="EMBL" id="SKB10239.1"/>
    </source>
</evidence>
<evidence type="ECO:0008006" key="3">
    <source>
        <dbReference type="Google" id="ProtNLM"/>
    </source>
</evidence>
<dbReference type="Proteomes" id="UP000191040">
    <property type="component" value="Chromosome I"/>
</dbReference>
<dbReference type="SUPFAM" id="SSF69318">
    <property type="entry name" value="Integrin alpha N-terminal domain"/>
    <property type="match status" value="1"/>
</dbReference>
<dbReference type="AlphaFoldDB" id="A0A1T4Z897"/>
<gene>
    <name evidence="1" type="ORF">SAMN06295964_3194</name>
</gene>
<proteinExistence type="predicted"/>
<reference evidence="2" key="1">
    <citation type="submission" date="2017-02" db="EMBL/GenBank/DDBJ databases">
        <authorList>
            <person name="Varghese N."/>
            <person name="Submissions S."/>
        </authorList>
    </citation>
    <scope>NUCLEOTIDE SEQUENCE [LARGE SCALE GENOMIC DNA]</scope>
    <source>
        <strain evidence="2">9H-4</strain>
    </source>
</reference>
<name>A0A1T4Z897_9ACTN</name>
<keyword evidence="2" id="KW-1185">Reference proteome</keyword>